<accession>A0A7K1SIY9</accession>
<dbReference type="AlphaFoldDB" id="A0A7K1SIY9"/>
<evidence type="ECO:0000313" key="2">
    <source>
        <dbReference type="EMBL" id="MVM33536.1"/>
    </source>
</evidence>
<dbReference type="RefSeq" id="WP_157588248.1">
    <property type="nucleotide sequence ID" value="NZ_WPIN01000011.1"/>
</dbReference>
<dbReference type="Proteomes" id="UP000436006">
    <property type="component" value="Unassembled WGS sequence"/>
</dbReference>
<feature type="domain" description="TTHB210-like" evidence="1">
    <location>
        <begin position="51"/>
        <end position="98"/>
    </location>
</feature>
<evidence type="ECO:0000259" key="1">
    <source>
        <dbReference type="Pfam" id="PF18197"/>
    </source>
</evidence>
<organism evidence="2 3">
    <name type="scientific">Spirosoma arboris</name>
    <dbReference type="NCBI Taxonomy" id="2682092"/>
    <lineage>
        <taxon>Bacteria</taxon>
        <taxon>Pseudomonadati</taxon>
        <taxon>Bacteroidota</taxon>
        <taxon>Cytophagia</taxon>
        <taxon>Cytophagales</taxon>
        <taxon>Cytophagaceae</taxon>
        <taxon>Spirosoma</taxon>
    </lineage>
</organism>
<reference evidence="2 3" key="1">
    <citation type="submission" date="2019-12" db="EMBL/GenBank/DDBJ databases">
        <title>Spirosoma sp. HMF4905 genome sequencing and assembly.</title>
        <authorList>
            <person name="Kang H."/>
            <person name="Cha I."/>
            <person name="Kim H."/>
            <person name="Joh K."/>
        </authorList>
    </citation>
    <scope>NUCLEOTIDE SEQUENCE [LARGE SCALE GENOMIC DNA]</scope>
    <source>
        <strain evidence="2 3">HMF4905</strain>
    </source>
</reference>
<keyword evidence="3" id="KW-1185">Reference proteome</keyword>
<dbReference type="CDD" id="cd11669">
    <property type="entry name" value="TTHB210-like"/>
    <property type="match status" value="1"/>
</dbReference>
<dbReference type="Pfam" id="PF18197">
    <property type="entry name" value="TTHB210-like"/>
    <property type="match status" value="1"/>
</dbReference>
<sequence length="248" mass="27598">MNLFALAIVAATTLMGSNDTPTGDKKPATSIRYGESVKAGNGTLRSFVRLDAKGNPAQLGVAISEATLTSLPAEDAFWVLTMPKGSDKTQVQHVSFNWMPHGHEPDGVYNVPHFDCHFYYTSNEDRLGIIENDPRFAKDPVGEYLPKGYVKGPAIPQMGAHWLDPTSPELNGKPFTTTFIYGALDGKVTFLESMFTLDFLKKVQDEQLSIKQPEKVEKAGLYPADYRYVYNAAEKQYEVILENLQNRQ</sequence>
<dbReference type="EMBL" id="WPIN01000011">
    <property type="protein sequence ID" value="MVM33536.1"/>
    <property type="molecule type" value="Genomic_DNA"/>
</dbReference>
<gene>
    <name evidence="2" type="ORF">GO755_26095</name>
</gene>
<evidence type="ECO:0000313" key="3">
    <source>
        <dbReference type="Proteomes" id="UP000436006"/>
    </source>
</evidence>
<proteinExistence type="predicted"/>
<dbReference type="InterPro" id="IPR033786">
    <property type="entry name" value="TTHB210-like"/>
</dbReference>
<name>A0A7K1SIY9_9BACT</name>
<protein>
    <recommendedName>
        <fullName evidence="1">TTHB210-like domain-containing protein</fullName>
    </recommendedName>
</protein>
<comment type="caution">
    <text evidence="2">The sequence shown here is derived from an EMBL/GenBank/DDBJ whole genome shotgun (WGS) entry which is preliminary data.</text>
</comment>
<dbReference type="InterPro" id="IPR040832">
    <property type="entry name" value="TTHB210-like_dom"/>
</dbReference>